<protein>
    <recommendedName>
        <fullName evidence="1">UBA domain-containing protein</fullName>
    </recommendedName>
</protein>
<evidence type="ECO:0000259" key="1">
    <source>
        <dbReference type="PROSITE" id="PS50030"/>
    </source>
</evidence>
<sequence length="2341" mass="264410">MAMDELEFGEDFGQKIDLTVRIREILRNYPEGTSVLKEMVQNADDAGATEISFCLDMRTHSSNQLAYTKLATFQGPSLMVHNNARFTDADFESIQRIGDSLKKDNSQGWKTGRFGIGFNSVYHITDLPTFVSGSHIVMFDPHANYLPNVNPSNPGKMINFMTRRDLLEQYPDQFRPFEGFGCDLKKPFDGTIFRLPLRTPEHAKESKLTSRPQTVDSIKQLLHALVQESTMILLFLRNVTSISVLHWYDGQSDPTLLHTTAIKNLSRDLQHNRSQAQLKTLEFTMQGHVCDYLLEIEVKDNQSDATSMTKWIICNQLGGGDSTAMAINHENASLRLVPYGGIAAKLDTEFAVQGRAFCFLPLPVETNLPVHVNGYFELSSNRRDIWSGDGLTGEGLLRAQWNASLLQSVIAPCYARAIVAMTRYHTTPHLFPLQLPLAPWRDLILSMLRCVASQPCLYTLKETFVAPRDALVLDVNQNDKDALEKLLVVDGVELVALSPPLQALLLSTSAIRAIFSAANARQWYRRRVTVHGNDTSSMFSLLTFALSDGKYEDLVDVQLLPLMDKSVGRIQMKARVDPIGLQQLLGMKFSRSMCIKALQRYHNDAQAALDWLLTSPEPTLAPNLFYICSPLELRLFEPCCKSSLIDMSAVGNLASVLQSQTNRYNIQQMSVADLRDFLPVALPGTWSGQTRVNWSPESTDLPTFQWFQDLWAYIGSSPKALEDLEESWPIVPTQSGVVCTLRRHSSILHTAWLAPTLIDILLRMKVDVLAHDLFLGDVASEVWTYFQQPTPEGVIATLSPATVNSLGANDRDELRNYLLSLNCEDMSFQTIQALRTLPLFHGLSSDISDTENKILWSEESSHIFTPLTKKLCIAPEIAPDLLDSRFIVHSEMPKVVLQRLGIPLISNVKFFTEYMFLPSVWTAMSMPTQLKLLETFLLQVTSFIRDDPQLLGRIHKMRIFISMTGSLQCITELYDPDIEAFVDMIEPSCFPAVALQTPAYLGILRVLGLQQTLTRTSLLHIAEVIATTEATEGNMNEFRGRAKEFLKYVDSHADRLLQPQVAATTDRRKKTLQSKTSGFFKSLYDKRASELHEEETKVSHEALQVEMQDIINFREQILLLAWMPVQQNPSFGCLPWQANPPLVSSPIAIRPAEVQWLCSASFFILDGTIQSPTLKELFGWNEPVSVEVLVEQLVQFQQFFNAKSSPSLDDIALLNSNVSKLYRPLADYTSRSFATLSFVQHSLAKVPWLWIQDRFWLSEHVAFQSYIFAYPYLATVPKDLLPYETLLTQLDVRRVFSSHDYVAVLEMMRKTYKNKELTKEDLVMTIQLAQTLSEDSRAALGRFDIYLPTSSNVLELSSTLLFNDAPWLTHPPGLVFVHPQISNVVAEKLGVKSFRSSLLQSTSEVLGEAEKFDGVESFGQSEPLTTRLAHILEQYPEGTSVIHELIQNADDAGATRFNVCLNLATYESSSLLSANMGTWQGPALYCYNDATFNDADFANLAKIGQGHKLNRISTTGRFGLGFNSVYHITDLPSIVSGDSLVMFDPHAYYVPNATHTHPGIKIKFFNSNLISQFPDQFAPYQLFGCTLQDKYNGTLFRFPFRTSGIKSEIKATEYTDQDMRDFLTQFRTTLASTMIFLRHIQHISVYIKTDAFLEPSLLYEASVPERPPNVLEPFTSKFAFYRHLKLQKNITINHHILPITFSEPSSSETKVEKYLITNALGVGKAKDLALSSTQLKLIPYVGVAARLDTEPKGDGRAFCFLPLPVRVGMPVHINGYFELSSNRRDIWHGDDMTGEGRKRSDWNNCLLTDVVAPAYLAMLQEAQQHVSKEHYMALFPSVLPPSPWNVVVESFYGGVNSLNLVWCQTLEQFVPFHSIMAMDPALAPSLVLDVQEILQRNKISFASFPQIMLSLLLERRVLLGSTTPHTFRQLLHSNRLQLSLLPSKLIPTVVKLCCDDIREERQLAQLHSLPLLALRNQTFAPIQLRSHDKNVYFCTPQEQEFLESKCPELVVDMELCGNILKTLPGFVDNANVKHFSLNELASAAKSIFYESWQRRGQVRPITFTTRTITWWKSVWAYIDDEMTSDEIESFPKALLDMPIKPCHIVGQSSVLVPMNTPAIASLSAICNEDINSIQDFFKKYEIYDLDTSLFPNRICPMWMQQNKFAYKCNGNGLLNLLALRSIRSIPRTAARNFASIICATKFDDLTLENKKFVRTLPIFEAWKNGSETMLVSLDSGNFVLPPSHFKWLQSPMLSVQSNEERAFCLHAGIEELSDEVALMEYVLPHLSNFEPMQQADIIVHEVLCKFDNFSPVVQDKLSKTLRIPTANTKQHELSLISELYD</sequence>
<dbReference type="NCBIfam" id="NF047352">
    <property type="entry name" value="P_loop_sacsin"/>
    <property type="match status" value="2"/>
</dbReference>
<dbReference type="Pfam" id="PF25794">
    <property type="entry name" value="SACS"/>
    <property type="match status" value="2"/>
</dbReference>
<accession>A0A1W0A4K0</accession>
<dbReference type="PROSITE" id="PS50030">
    <property type="entry name" value="UBA"/>
    <property type="match status" value="1"/>
</dbReference>
<dbReference type="InterPro" id="IPR009060">
    <property type="entry name" value="UBA-like_sf"/>
</dbReference>
<name>A0A1W0A4K0_9STRA</name>
<dbReference type="PANTHER" id="PTHR15600">
    <property type="entry name" value="SACSIN"/>
    <property type="match status" value="1"/>
</dbReference>
<feature type="domain" description="UBA" evidence="1">
    <location>
        <begin position="575"/>
        <end position="615"/>
    </location>
</feature>
<dbReference type="SUPFAM" id="SSF46934">
    <property type="entry name" value="UBA-like"/>
    <property type="match status" value="1"/>
</dbReference>
<dbReference type="InterPro" id="IPR058210">
    <property type="entry name" value="SACS/Nov_dom"/>
</dbReference>
<feature type="non-terminal residue" evidence="2">
    <location>
        <position position="2341"/>
    </location>
</feature>
<organism evidence="2 3">
    <name type="scientific">Thraustotheca clavata</name>
    <dbReference type="NCBI Taxonomy" id="74557"/>
    <lineage>
        <taxon>Eukaryota</taxon>
        <taxon>Sar</taxon>
        <taxon>Stramenopiles</taxon>
        <taxon>Oomycota</taxon>
        <taxon>Saprolegniomycetes</taxon>
        <taxon>Saprolegniales</taxon>
        <taxon>Achlyaceae</taxon>
        <taxon>Thraustotheca</taxon>
    </lineage>
</organism>
<dbReference type="Proteomes" id="UP000243217">
    <property type="component" value="Unassembled WGS sequence"/>
</dbReference>
<proteinExistence type="predicted"/>
<dbReference type="OrthoDB" id="66198at2759"/>
<dbReference type="InterPro" id="IPR015940">
    <property type="entry name" value="UBA"/>
</dbReference>
<reference evidence="2 3" key="1">
    <citation type="journal article" date="2014" name="Genome Biol. Evol.">
        <title>The secreted proteins of Achlya hypogyna and Thraustotheca clavata identify the ancestral oomycete secretome and reveal gene acquisitions by horizontal gene transfer.</title>
        <authorList>
            <person name="Misner I."/>
            <person name="Blouin N."/>
            <person name="Leonard G."/>
            <person name="Richards T.A."/>
            <person name="Lane C.E."/>
        </authorList>
    </citation>
    <scope>NUCLEOTIDE SEQUENCE [LARGE SCALE GENOMIC DNA]</scope>
    <source>
        <strain evidence="2 3">ATCC 34112</strain>
    </source>
</reference>
<dbReference type="PANTHER" id="PTHR15600:SF42">
    <property type="entry name" value="SACSIN"/>
    <property type="match status" value="1"/>
</dbReference>
<dbReference type="EMBL" id="JNBS01000491">
    <property type="protein sequence ID" value="OQS05175.1"/>
    <property type="molecule type" value="Genomic_DNA"/>
</dbReference>
<evidence type="ECO:0000313" key="3">
    <source>
        <dbReference type="Proteomes" id="UP000243217"/>
    </source>
</evidence>
<gene>
    <name evidence="2" type="ORF">THRCLA_02648</name>
</gene>
<evidence type="ECO:0000313" key="2">
    <source>
        <dbReference type="EMBL" id="OQS05175.1"/>
    </source>
</evidence>
<keyword evidence="3" id="KW-1185">Reference proteome</keyword>
<dbReference type="SUPFAM" id="SSF55874">
    <property type="entry name" value="ATPase domain of HSP90 chaperone/DNA topoisomerase II/histidine kinase"/>
    <property type="match status" value="2"/>
</dbReference>
<comment type="caution">
    <text evidence="2">The sequence shown here is derived from an EMBL/GenBank/DDBJ whole genome shotgun (WGS) entry which is preliminary data.</text>
</comment>
<dbReference type="Gene3D" id="1.10.8.10">
    <property type="entry name" value="DNA helicase RuvA subunit, C-terminal domain"/>
    <property type="match status" value="1"/>
</dbReference>
<dbReference type="InterPro" id="IPR052972">
    <property type="entry name" value="Sacsin_chaperone_reg"/>
</dbReference>
<dbReference type="STRING" id="74557.A0A1W0A4K0"/>
<dbReference type="GO" id="GO:0030544">
    <property type="term" value="F:Hsp70 protein binding"/>
    <property type="evidence" value="ECO:0007669"/>
    <property type="project" value="TreeGrafter"/>
</dbReference>
<dbReference type="Pfam" id="PF22562">
    <property type="entry name" value="UBA_7"/>
    <property type="match status" value="1"/>
</dbReference>
<dbReference type="InterPro" id="IPR036890">
    <property type="entry name" value="HATPase_C_sf"/>
</dbReference>